<dbReference type="EMBL" id="JAMXQS010000009">
    <property type="protein sequence ID" value="MCO6051774.1"/>
    <property type="molecule type" value="Genomic_DNA"/>
</dbReference>
<name>A0ABT1CAC9_9HYPH</name>
<proteinExistence type="predicted"/>
<evidence type="ECO:0000313" key="1">
    <source>
        <dbReference type="EMBL" id="MCO6051774.1"/>
    </source>
</evidence>
<gene>
    <name evidence="1" type="ORF">NGM99_18470</name>
</gene>
<comment type="caution">
    <text evidence="1">The sequence shown here is derived from an EMBL/GenBank/DDBJ whole genome shotgun (WGS) entry which is preliminary data.</text>
</comment>
<protein>
    <submittedName>
        <fullName evidence="1">Uncharacterized protein</fullName>
    </submittedName>
</protein>
<organism evidence="1 2">
    <name type="scientific">Mesorhizobium liriopis</name>
    <dbReference type="NCBI Taxonomy" id="2953882"/>
    <lineage>
        <taxon>Bacteria</taxon>
        <taxon>Pseudomonadati</taxon>
        <taxon>Pseudomonadota</taxon>
        <taxon>Alphaproteobacteria</taxon>
        <taxon>Hyphomicrobiales</taxon>
        <taxon>Phyllobacteriaceae</taxon>
        <taxon>Mesorhizobium</taxon>
    </lineage>
</organism>
<keyword evidence="2" id="KW-1185">Reference proteome</keyword>
<dbReference type="RefSeq" id="WP_252821684.1">
    <property type="nucleotide sequence ID" value="NZ_JAMXQS010000009.1"/>
</dbReference>
<evidence type="ECO:0000313" key="2">
    <source>
        <dbReference type="Proteomes" id="UP001205906"/>
    </source>
</evidence>
<reference evidence="1 2" key="1">
    <citation type="submission" date="2022-06" db="EMBL/GenBank/DDBJ databases">
        <title>Mesorhizobium sp. strain RP14 Genome sequencing and assembly.</title>
        <authorList>
            <person name="Kim I."/>
        </authorList>
    </citation>
    <scope>NUCLEOTIDE SEQUENCE [LARGE SCALE GENOMIC DNA]</scope>
    <source>
        <strain evidence="2">RP14(2022)</strain>
    </source>
</reference>
<dbReference type="Proteomes" id="UP001205906">
    <property type="component" value="Unassembled WGS sequence"/>
</dbReference>
<sequence>MAIDPIPEPTAPPAQPWQFLDWSIGPDGIAMNSRRFVHKRLNLYTAAQGTVVVNEIGKPAARLRYCSQDDYNANLWQKDGLLVARDPNGSTMPQSTPITLSFTTPLRAVGAYVVVGGDAVILDLPLDAVMWVQEAGSNTWTAIHGSGTVGKVLPAGTAASAAFVGAACSNGSRIGKVCFDASLAGSFETLALSRLFWVA</sequence>
<accession>A0ABT1CAC9</accession>